<evidence type="ECO:0000313" key="2">
    <source>
        <dbReference type="Proteomes" id="UP000015453"/>
    </source>
</evidence>
<dbReference type="PANTHER" id="PTHR35291">
    <property type="entry name" value="PROTEIN SHROOM-LIKE"/>
    <property type="match status" value="1"/>
</dbReference>
<dbReference type="Proteomes" id="UP000015453">
    <property type="component" value="Unassembled WGS sequence"/>
</dbReference>
<keyword evidence="2" id="KW-1185">Reference proteome</keyword>
<protein>
    <submittedName>
        <fullName evidence="1">Uncharacterized protein</fullName>
    </submittedName>
</protein>
<name>S8DFR6_9LAMI</name>
<organism evidence="1 2">
    <name type="scientific">Genlisea aurea</name>
    <dbReference type="NCBI Taxonomy" id="192259"/>
    <lineage>
        <taxon>Eukaryota</taxon>
        <taxon>Viridiplantae</taxon>
        <taxon>Streptophyta</taxon>
        <taxon>Embryophyta</taxon>
        <taxon>Tracheophyta</taxon>
        <taxon>Spermatophyta</taxon>
        <taxon>Magnoliopsida</taxon>
        <taxon>eudicotyledons</taxon>
        <taxon>Gunneridae</taxon>
        <taxon>Pentapetalae</taxon>
        <taxon>asterids</taxon>
        <taxon>lamiids</taxon>
        <taxon>Lamiales</taxon>
        <taxon>Lentibulariaceae</taxon>
        <taxon>Genlisea</taxon>
    </lineage>
</organism>
<comment type="caution">
    <text evidence="1">The sequence shown here is derived from an EMBL/GenBank/DDBJ whole genome shotgun (WGS) entry which is preliminary data.</text>
</comment>
<gene>
    <name evidence="1" type="ORF">M569_16593</name>
</gene>
<dbReference type="AlphaFoldDB" id="S8DFR6"/>
<reference evidence="1 2" key="1">
    <citation type="journal article" date="2013" name="BMC Genomics">
        <title>The miniature genome of a carnivorous plant Genlisea aurea contains a low number of genes and short non-coding sequences.</title>
        <authorList>
            <person name="Leushkin E.V."/>
            <person name="Sutormin R.A."/>
            <person name="Nabieva E.R."/>
            <person name="Penin A.A."/>
            <person name="Kondrashov A.S."/>
            <person name="Logacheva M.D."/>
        </authorList>
    </citation>
    <scope>NUCLEOTIDE SEQUENCE [LARGE SCALE GENOMIC DNA]</scope>
</reference>
<feature type="non-terminal residue" evidence="1">
    <location>
        <position position="1"/>
    </location>
</feature>
<dbReference type="EMBL" id="AUSU01009425">
    <property type="protein sequence ID" value="EPS58222.1"/>
    <property type="molecule type" value="Genomic_DNA"/>
</dbReference>
<dbReference type="PANTHER" id="PTHR35291:SF3">
    <property type="entry name" value="PROTEIN SHROOM-LIKE"/>
    <property type="match status" value="1"/>
</dbReference>
<accession>S8DFR6</accession>
<sequence length="50" mass="5838">KVHPFFSFFPLAQRKKKAATAKPEVSRYLEYLKEGGAWDSKINAPVMYYK</sequence>
<dbReference type="OrthoDB" id="1097853at2759"/>
<proteinExistence type="predicted"/>
<evidence type="ECO:0000313" key="1">
    <source>
        <dbReference type="EMBL" id="EPS58222.1"/>
    </source>
</evidence>